<dbReference type="Proteomes" id="UP001626593">
    <property type="component" value="Chromosome"/>
</dbReference>
<dbReference type="InterPro" id="IPR013328">
    <property type="entry name" value="6PGD_dom2"/>
</dbReference>
<dbReference type="InterPro" id="IPR008927">
    <property type="entry name" value="6-PGluconate_DH-like_C_sf"/>
</dbReference>
<name>A0ABZ1AS65_AROEV</name>
<evidence type="ECO:0000313" key="2">
    <source>
        <dbReference type="Proteomes" id="UP001626593"/>
    </source>
</evidence>
<evidence type="ECO:0000313" key="1">
    <source>
        <dbReference type="EMBL" id="WRL48721.1"/>
    </source>
</evidence>
<dbReference type="Gene3D" id="1.10.1040.10">
    <property type="entry name" value="N-(1-d-carboxylethyl)-l-norvaline Dehydrogenase, domain 2"/>
    <property type="match status" value="1"/>
</dbReference>
<dbReference type="SUPFAM" id="SSF48179">
    <property type="entry name" value="6-phosphogluconate dehydrogenase C-terminal domain-like"/>
    <property type="match status" value="1"/>
</dbReference>
<dbReference type="RefSeq" id="WP_407280886.1">
    <property type="nucleotide sequence ID" value="NZ_CP141259.1"/>
</dbReference>
<reference evidence="1 2" key="1">
    <citation type="submission" date="2023-12" db="EMBL/GenBank/DDBJ databases">
        <title>A. evansii MAY27, complete genome.</title>
        <authorList>
            <person name="Wang Y."/>
        </authorList>
    </citation>
    <scope>NUCLEOTIDE SEQUENCE [LARGE SCALE GENOMIC DNA]</scope>
    <source>
        <strain evidence="1 2">MAY27</strain>
    </source>
</reference>
<dbReference type="EMBL" id="CP141259">
    <property type="protein sequence ID" value="WRL48721.1"/>
    <property type="molecule type" value="Genomic_DNA"/>
</dbReference>
<organism evidence="1 2">
    <name type="scientific">Aromatoleum evansii</name>
    <name type="common">Azoarcus evansii</name>
    <dbReference type="NCBI Taxonomy" id="59406"/>
    <lineage>
        <taxon>Bacteria</taxon>
        <taxon>Pseudomonadati</taxon>
        <taxon>Pseudomonadota</taxon>
        <taxon>Betaproteobacteria</taxon>
        <taxon>Rhodocyclales</taxon>
        <taxon>Rhodocyclaceae</taxon>
        <taxon>Aromatoleum</taxon>
    </lineage>
</organism>
<proteinExistence type="predicted"/>
<accession>A0ABZ1AS65</accession>
<sequence>MTMTYRAGDIDVVWTSGYGFPAAKGGPMHQADMVGAAAILEGLVRYGDRFGDEHGFWTPSPLLARLAKSRGRFADL</sequence>
<gene>
    <name evidence="1" type="ORF">U5817_11915</name>
</gene>
<protein>
    <submittedName>
        <fullName evidence="1">Uncharacterized protein</fullName>
    </submittedName>
</protein>
<keyword evidence="2" id="KW-1185">Reference proteome</keyword>